<evidence type="ECO:0000313" key="1">
    <source>
        <dbReference type="EMBL" id="KAB8067133.1"/>
    </source>
</evidence>
<evidence type="ECO:0000313" key="2">
    <source>
        <dbReference type="Proteomes" id="UP000326565"/>
    </source>
</evidence>
<dbReference type="PANTHER" id="PTHR38797">
    <property type="entry name" value="NUCLEAR PORE COMPLEX PROTEIN NUP85-RELATED"/>
    <property type="match status" value="1"/>
</dbReference>
<dbReference type="AlphaFoldDB" id="A0A5N5WFV2"/>
<gene>
    <name evidence="1" type="ORF">BDV29DRAFT_200699</name>
</gene>
<dbReference type="PANTHER" id="PTHR38797:SF4">
    <property type="entry name" value="NUCLEAR PORE COMPLEX PROTEIN NUP85"/>
    <property type="match status" value="1"/>
</dbReference>
<dbReference type="OrthoDB" id="3350591at2759"/>
<organism evidence="1 2">
    <name type="scientific">Aspergillus leporis</name>
    <dbReference type="NCBI Taxonomy" id="41062"/>
    <lineage>
        <taxon>Eukaryota</taxon>
        <taxon>Fungi</taxon>
        <taxon>Dikarya</taxon>
        <taxon>Ascomycota</taxon>
        <taxon>Pezizomycotina</taxon>
        <taxon>Eurotiomycetes</taxon>
        <taxon>Eurotiomycetidae</taxon>
        <taxon>Eurotiales</taxon>
        <taxon>Aspergillaceae</taxon>
        <taxon>Aspergillus</taxon>
        <taxon>Aspergillus subgen. Circumdati</taxon>
    </lineage>
</organism>
<dbReference type="EMBL" id="ML732560">
    <property type="protein sequence ID" value="KAB8067133.1"/>
    <property type="molecule type" value="Genomic_DNA"/>
</dbReference>
<keyword evidence="2" id="KW-1185">Reference proteome</keyword>
<protein>
    <recommendedName>
        <fullName evidence="3">Fungal-specific transcription factor domain-containing protein</fullName>
    </recommendedName>
</protein>
<sequence>MADFRLRIGPFATDNALKPELELFVILQEYLQSVDIESSAAAAQRINNLIPTRRSGHSYSDDMEIFLWSTWGIFIHIAKQIPHDHPWQDRLVELIRALTLIVPMTVEIWGKPRRVWTDLPILGPSMREAWVCPTYSGDRSTTDEVDRWINLNSFAARLLNLDAILWISFPVWALRDALDEPVNGPELDCNIRVANQWIVHSGRYIYRQLTSTSPNGHGCDGLTLEAWQRWKSRFIEICGLLSADRRRLALQSAITMENIEQTIQE</sequence>
<name>A0A5N5WFV2_9EURO</name>
<dbReference type="InterPro" id="IPR022085">
    <property type="entry name" value="OpdG"/>
</dbReference>
<reference evidence="1 2" key="1">
    <citation type="submission" date="2019-04" db="EMBL/GenBank/DDBJ databases">
        <title>Friends and foes A comparative genomics study of 23 Aspergillus species from section Flavi.</title>
        <authorList>
            <consortium name="DOE Joint Genome Institute"/>
            <person name="Kjaerbolling I."/>
            <person name="Vesth T."/>
            <person name="Frisvad J.C."/>
            <person name="Nybo J.L."/>
            <person name="Theobald S."/>
            <person name="Kildgaard S."/>
            <person name="Isbrandt T."/>
            <person name="Kuo A."/>
            <person name="Sato A."/>
            <person name="Lyhne E.K."/>
            <person name="Kogle M.E."/>
            <person name="Wiebenga A."/>
            <person name="Kun R.S."/>
            <person name="Lubbers R.J."/>
            <person name="Makela M.R."/>
            <person name="Barry K."/>
            <person name="Chovatia M."/>
            <person name="Clum A."/>
            <person name="Daum C."/>
            <person name="Haridas S."/>
            <person name="He G."/>
            <person name="LaButti K."/>
            <person name="Lipzen A."/>
            <person name="Mondo S."/>
            <person name="Riley R."/>
            <person name="Salamov A."/>
            <person name="Simmons B.A."/>
            <person name="Magnuson J.K."/>
            <person name="Henrissat B."/>
            <person name="Mortensen U.H."/>
            <person name="Larsen T.O."/>
            <person name="Devries R.P."/>
            <person name="Grigoriev I.V."/>
            <person name="Machida M."/>
            <person name="Baker S.E."/>
            <person name="Andersen M.R."/>
        </authorList>
    </citation>
    <scope>NUCLEOTIDE SEQUENCE [LARGE SCALE GENOMIC DNA]</scope>
    <source>
        <strain evidence="1 2">CBS 151.66</strain>
    </source>
</reference>
<proteinExistence type="predicted"/>
<dbReference type="Proteomes" id="UP000326565">
    <property type="component" value="Unassembled WGS sequence"/>
</dbReference>
<accession>A0A5N5WFV2</accession>
<evidence type="ECO:0008006" key="3">
    <source>
        <dbReference type="Google" id="ProtNLM"/>
    </source>
</evidence>
<dbReference type="InterPro" id="IPR053204">
    <property type="entry name" value="Oxopyrrolidines_Biosynth-assoc"/>
</dbReference>
<dbReference type="Pfam" id="PF12311">
    <property type="entry name" value="DUF3632"/>
    <property type="match status" value="1"/>
</dbReference>